<proteinExistence type="predicted"/>
<dbReference type="EMBL" id="SNYJ01000008">
    <property type="protein sequence ID" value="TDQ39203.1"/>
    <property type="molecule type" value="Genomic_DNA"/>
</dbReference>
<comment type="caution">
    <text evidence="2">The sequence shown here is derived from an EMBL/GenBank/DDBJ whole genome shotgun (WGS) entry which is preliminary data.</text>
</comment>
<keyword evidence="3" id="KW-1185">Reference proteome</keyword>
<dbReference type="InterPro" id="IPR011604">
    <property type="entry name" value="PDDEXK-like_dom_sf"/>
</dbReference>
<feature type="region of interest" description="Disordered" evidence="1">
    <location>
        <begin position="361"/>
        <end position="394"/>
    </location>
</feature>
<dbReference type="AlphaFoldDB" id="A0A4R6U372"/>
<name>A0A4R6U372_9BACI</name>
<evidence type="ECO:0000313" key="3">
    <source>
        <dbReference type="Proteomes" id="UP000295632"/>
    </source>
</evidence>
<dbReference type="Pfam" id="PF10926">
    <property type="entry name" value="DUF2800"/>
    <property type="match status" value="1"/>
</dbReference>
<organism evidence="2 3">
    <name type="scientific">Aureibacillus halotolerans</name>
    <dbReference type="NCBI Taxonomy" id="1508390"/>
    <lineage>
        <taxon>Bacteria</taxon>
        <taxon>Bacillati</taxon>
        <taxon>Bacillota</taxon>
        <taxon>Bacilli</taxon>
        <taxon>Bacillales</taxon>
        <taxon>Bacillaceae</taxon>
        <taxon>Aureibacillus</taxon>
    </lineage>
</organism>
<evidence type="ECO:0000256" key="1">
    <source>
        <dbReference type="SAM" id="MobiDB-lite"/>
    </source>
</evidence>
<protein>
    <submittedName>
        <fullName evidence="2">Uncharacterized protein DUF2800</fullName>
    </submittedName>
</protein>
<dbReference type="Gene3D" id="3.90.320.10">
    <property type="match status" value="1"/>
</dbReference>
<dbReference type="RefSeq" id="WP_133580633.1">
    <property type="nucleotide sequence ID" value="NZ_SNYJ01000008.1"/>
</dbReference>
<dbReference type="Proteomes" id="UP000295632">
    <property type="component" value="Unassembled WGS sequence"/>
</dbReference>
<dbReference type="InterPro" id="IPR021229">
    <property type="entry name" value="DUF2800"/>
</dbReference>
<gene>
    <name evidence="2" type="ORF">EV213_108155</name>
</gene>
<sequence>MTVNHAERAHALLSASGAHRWLKCTASPSMEKGIKDETSDYAREGTFAHELSELYFAHLYQGMTKRTFNSRLKKMKQNEFYNEEIQDLVDDYVSIVEEHVNDAKARADTPPTYMFEEKLDLSEYVPESFGTGDVIIYNAGVLEIIDLKAGKGIEVSAEDNPQLRLYALGALAIFDLVEDVEEVYMTIVQPRLNNVSTEAMKVEDLVKWGTEYVKPRAQIAWDGDGEFDAGDHCRFCKVKHTCRPRSEKYLGIAKKLTDPNLLKPDEVAEILFQADGLQKWAKDVQDYALDQAQKGQQFDGWKVVEGVSRRKYTDEDEILSVLKANEYEAGKVSETKLLPISKLEKAIGKKTVTELIGELVTKPPGKPTLVPESDKRPALGAESAMSEFDEIPTN</sequence>
<evidence type="ECO:0000313" key="2">
    <source>
        <dbReference type="EMBL" id="TDQ39203.1"/>
    </source>
</evidence>
<reference evidence="2 3" key="1">
    <citation type="submission" date="2019-03" db="EMBL/GenBank/DDBJ databases">
        <title>Genomic Encyclopedia of Type Strains, Phase IV (KMG-IV): sequencing the most valuable type-strain genomes for metagenomic binning, comparative biology and taxonomic classification.</title>
        <authorList>
            <person name="Goeker M."/>
        </authorList>
    </citation>
    <scope>NUCLEOTIDE SEQUENCE [LARGE SCALE GENOMIC DNA]</scope>
    <source>
        <strain evidence="2 3">DSM 28697</strain>
    </source>
</reference>
<dbReference type="OrthoDB" id="9766061at2"/>
<accession>A0A4R6U372</accession>